<comment type="caution">
    <text evidence="2">The sequence shown here is derived from an EMBL/GenBank/DDBJ whole genome shotgun (WGS) entry which is preliminary data.</text>
</comment>
<name>A0A0F9KW05_9ZZZZ</name>
<dbReference type="EMBL" id="LAZR01007336">
    <property type="protein sequence ID" value="KKM85913.1"/>
    <property type="molecule type" value="Genomic_DNA"/>
</dbReference>
<accession>A0A0F9KW05</accession>
<protein>
    <recommendedName>
        <fullName evidence="1">Helix-turn-helix domain-containing protein</fullName>
    </recommendedName>
</protein>
<dbReference type="Pfam" id="PF12728">
    <property type="entry name" value="HTH_17"/>
    <property type="match status" value="1"/>
</dbReference>
<dbReference type="InterPro" id="IPR041657">
    <property type="entry name" value="HTH_17"/>
</dbReference>
<reference evidence="2" key="1">
    <citation type="journal article" date="2015" name="Nature">
        <title>Complex archaea that bridge the gap between prokaryotes and eukaryotes.</title>
        <authorList>
            <person name="Spang A."/>
            <person name="Saw J.H."/>
            <person name="Jorgensen S.L."/>
            <person name="Zaremba-Niedzwiedzka K."/>
            <person name="Martijn J."/>
            <person name="Lind A.E."/>
            <person name="van Eijk R."/>
            <person name="Schleper C."/>
            <person name="Guy L."/>
            <person name="Ettema T.J."/>
        </authorList>
    </citation>
    <scope>NUCLEOTIDE SEQUENCE</scope>
</reference>
<dbReference type="InterPro" id="IPR010093">
    <property type="entry name" value="SinI_DNA-bd"/>
</dbReference>
<dbReference type="AlphaFoldDB" id="A0A0F9KW05"/>
<dbReference type="SUPFAM" id="SSF46955">
    <property type="entry name" value="Putative DNA-binding domain"/>
    <property type="match status" value="1"/>
</dbReference>
<evidence type="ECO:0000259" key="1">
    <source>
        <dbReference type="Pfam" id="PF12728"/>
    </source>
</evidence>
<feature type="domain" description="Helix-turn-helix" evidence="1">
    <location>
        <begin position="5"/>
        <end position="42"/>
    </location>
</feature>
<sequence length="64" mass="7355">MTCKWLTVTQMAGYLQVTPRTVYRWCKAGKLTSLKIGRVTRVCAKVPQSTLNIVDKDYQPESKY</sequence>
<dbReference type="InterPro" id="IPR009061">
    <property type="entry name" value="DNA-bd_dom_put_sf"/>
</dbReference>
<dbReference type="NCBIfam" id="TIGR01764">
    <property type="entry name" value="excise"/>
    <property type="match status" value="1"/>
</dbReference>
<dbReference type="GO" id="GO:0003677">
    <property type="term" value="F:DNA binding"/>
    <property type="evidence" value="ECO:0007669"/>
    <property type="project" value="InterPro"/>
</dbReference>
<gene>
    <name evidence="2" type="ORF">LCGC14_1284220</name>
</gene>
<evidence type="ECO:0000313" key="2">
    <source>
        <dbReference type="EMBL" id="KKM85913.1"/>
    </source>
</evidence>
<organism evidence="2">
    <name type="scientific">marine sediment metagenome</name>
    <dbReference type="NCBI Taxonomy" id="412755"/>
    <lineage>
        <taxon>unclassified sequences</taxon>
        <taxon>metagenomes</taxon>
        <taxon>ecological metagenomes</taxon>
    </lineage>
</organism>
<proteinExistence type="predicted"/>